<organism evidence="12 13">
    <name type="scientific">Salmo trutta</name>
    <name type="common">Brown trout</name>
    <dbReference type="NCBI Taxonomy" id="8032"/>
    <lineage>
        <taxon>Eukaryota</taxon>
        <taxon>Metazoa</taxon>
        <taxon>Chordata</taxon>
        <taxon>Craniata</taxon>
        <taxon>Vertebrata</taxon>
        <taxon>Euteleostomi</taxon>
        <taxon>Actinopterygii</taxon>
        <taxon>Neopterygii</taxon>
        <taxon>Teleostei</taxon>
        <taxon>Protacanthopterygii</taxon>
        <taxon>Salmoniformes</taxon>
        <taxon>Salmonidae</taxon>
        <taxon>Salmoninae</taxon>
        <taxon>Salmo</taxon>
    </lineage>
</organism>
<evidence type="ECO:0000256" key="8">
    <source>
        <dbReference type="ARBA" id="ARBA00023204"/>
    </source>
</evidence>
<accession>A0A673ZRG0</accession>
<comment type="similarity">
    <text evidence="3">Belongs to the PARI family.</text>
</comment>
<dbReference type="GeneTree" id="ENSGT00390000006088"/>
<dbReference type="Ensembl" id="ENSSTUT00000051679.1">
    <property type="protein sequence ID" value="ENSSTUP00000049448.1"/>
    <property type="gene ID" value="ENSSTUG00000020858.1"/>
</dbReference>
<evidence type="ECO:0000256" key="9">
    <source>
        <dbReference type="ARBA" id="ARBA00023242"/>
    </source>
</evidence>
<evidence type="ECO:0000256" key="7">
    <source>
        <dbReference type="ARBA" id="ARBA00023125"/>
    </source>
</evidence>
<dbReference type="Proteomes" id="UP000472277">
    <property type="component" value="Chromosome 8"/>
</dbReference>
<dbReference type="AlphaFoldDB" id="A0A673ZRG0"/>
<evidence type="ECO:0000256" key="5">
    <source>
        <dbReference type="ARBA" id="ARBA00022490"/>
    </source>
</evidence>
<dbReference type="GO" id="GO:0005634">
    <property type="term" value="C:nucleus"/>
    <property type="evidence" value="ECO:0007669"/>
    <property type="project" value="UniProtKB-SubCell"/>
</dbReference>
<evidence type="ECO:0000256" key="1">
    <source>
        <dbReference type="ARBA" id="ARBA00004123"/>
    </source>
</evidence>
<dbReference type="PANTHER" id="PTHR32121:SF0">
    <property type="entry name" value="PCNA-INTERACTING PARTNER"/>
    <property type="match status" value="1"/>
</dbReference>
<keyword evidence="5" id="KW-0963">Cytoplasm</keyword>
<evidence type="ECO:0000256" key="6">
    <source>
        <dbReference type="ARBA" id="ARBA00022763"/>
    </source>
</evidence>
<dbReference type="InterPro" id="IPR038932">
    <property type="entry name" value="PARPBP"/>
</dbReference>
<evidence type="ECO:0000256" key="11">
    <source>
        <dbReference type="ARBA" id="ARBA00032731"/>
    </source>
</evidence>
<keyword evidence="7" id="KW-0238">DNA-binding</keyword>
<proteinExistence type="inferred from homology"/>
<reference evidence="12" key="1">
    <citation type="submission" date="2025-08" db="UniProtKB">
        <authorList>
            <consortium name="Ensembl"/>
        </authorList>
    </citation>
    <scope>IDENTIFICATION</scope>
</reference>
<dbReference type="GO" id="GO:2000042">
    <property type="term" value="P:negative regulation of double-strand break repair via homologous recombination"/>
    <property type="evidence" value="ECO:0007669"/>
    <property type="project" value="InterPro"/>
</dbReference>
<keyword evidence="6" id="KW-0227">DNA damage</keyword>
<keyword evidence="13" id="KW-1185">Reference proteome</keyword>
<dbReference type="GO" id="GO:0003677">
    <property type="term" value="F:DNA binding"/>
    <property type="evidence" value="ECO:0007669"/>
    <property type="project" value="UniProtKB-KW"/>
</dbReference>
<evidence type="ECO:0000256" key="4">
    <source>
        <dbReference type="ARBA" id="ARBA00014320"/>
    </source>
</evidence>
<protein>
    <recommendedName>
        <fullName evidence="4">PCNA-interacting partner</fullName>
    </recommendedName>
    <alternativeName>
        <fullName evidence="10">PARP-1 binding protein</fullName>
    </alternativeName>
    <alternativeName>
        <fullName evidence="11">PARP1-binding protein</fullName>
    </alternativeName>
</protein>
<sequence length="157" mass="18389">KYVFNEDSLKTVVRTFRRECLRVLESERTNIHGADGMLMVLQLAIAEVNKQESGEFSVALSDVQMAWKHLLLDKLHLPLYNDSSRPENYDIIRKEYDSFLKRTNTMDLIDIHSMYKQRWFGQNIKCYIGSYRCATKVLSFTVPFRFPSQPGKPFILS</sequence>
<evidence type="ECO:0000256" key="3">
    <source>
        <dbReference type="ARBA" id="ARBA00009135"/>
    </source>
</evidence>
<dbReference type="GO" id="GO:0006281">
    <property type="term" value="P:DNA repair"/>
    <property type="evidence" value="ECO:0007669"/>
    <property type="project" value="UniProtKB-KW"/>
</dbReference>
<name>A0A673ZRG0_SALTR</name>
<evidence type="ECO:0000256" key="2">
    <source>
        <dbReference type="ARBA" id="ARBA00004496"/>
    </source>
</evidence>
<keyword evidence="9" id="KW-0539">Nucleus</keyword>
<dbReference type="GO" id="GO:0000785">
    <property type="term" value="C:chromatin"/>
    <property type="evidence" value="ECO:0007669"/>
    <property type="project" value="TreeGrafter"/>
</dbReference>
<evidence type="ECO:0000256" key="10">
    <source>
        <dbReference type="ARBA" id="ARBA00031632"/>
    </source>
</evidence>
<evidence type="ECO:0000313" key="13">
    <source>
        <dbReference type="Proteomes" id="UP000472277"/>
    </source>
</evidence>
<keyword evidence="8" id="KW-0234">DNA repair</keyword>
<evidence type="ECO:0000313" key="12">
    <source>
        <dbReference type="Ensembl" id="ENSSTUP00000049448.1"/>
    </source>
</evidence>
<reference evidence="12" key="2">
    <citation type="submission" date="2025-09" db="UniProtKB">
        <authorList>
            <consortium name="Ensembl"/>
        </authorList>
    </citation>
    <scope>IDENTIFICATION</scope>
</reference>
<dbReference type="PANTHER" id="PTHR32121">
    <property type="entry name" value="PCNA-INTERACTING PARTNER"/>
    <property type="match status" value="1"/>
</dbReference>
<comment type="subcellular location">
    <subcellularLocation>
        <location evidence="2">Cytoplasm</location>
    </subcellularLocation>
    <subcellularLocation>
        <location evidence="1">Nucleus</location>
    </subcellularLocation>
</comment>
<dbReference type="GO" id="GO:0005737">
    <property type="term" value="C:cytoplasm"/>
    <property type="evidence" value="ECO:0007669"/>
    <property type="project" value="UniProtKB-SubCell"/>
</dbReference>